<dbReference type="Gene3D" id="1.25.40.10">
    <property type="entry name" value="Tetratricopeptide repeat domain"/>
    <property type="match status" value="1"/>
</dbReference>
<reference evidence="1 2" key="1">
    <citation type="submission" date="2018-08" db="EMBL/GenBank/DDBJ databases">
        <title>Thalassotalea euphylliae genome.</title>
        <authorList>
            <person name="Summers S."/>
            <person name="Rice S.A."/>
            <person name="Freckelton M.L."/>
            <person name="Nedved B.T."/>
            <person name="Hadfield M.G."/>
        </authorList>
    </citation>
    <scope>NUCLEOTIDE SEQUENCE [LARGE SCALE GENOMIC DNA]</scope>
    <source>
        <strain evidence="1 2">H1</strain>
    </source>
</reference>
<dbReference type="Proteomes" id="UP000256478">
    <property type="component" value="Unassembled WGS sequence"/>
</dbReference>
<dbReference type="InterPro" id="IPR011990">
    <property type="entry name" value="TPR-like_helical_dom_sf"/>
</dbReference>
<evidence type="ECO:0008006" key="3">
    <source>
        <dbReference type="Google" id="ProtNLM"/>
    </source>
</evidence>
<dbReference type="OrthoDB" id="5761831at2"/>
<accession>A0A3E0TL25</accession>
<organism evidence="1 2">
    <name type="scientific">Thalassotalea euphylliae</name>
    <dbReference type="NCBI Taxonomy" id="1655234"/>
    <lineage>
        <taxon>Bacteria</taxon>
        <taxon>Pseudomonadati</taxon>
        <taxon>Pseudomonadota</taxon>
        <taxon>Gammaproteobacteria</taxon>
        <taxon>Alteromonadales</taxon>
        <taxon>Colwelliaceae</taxon>
        <taxon>Thalassotalea</taxon>
    </lineage>
</organism>
<name>A0A3E0TL25_9GAMM</name>
<evidence type="ECO:0000313" key="1">
    <source>
        <dbReference type="EMBL" id="REL25254.1"/>
    </source>
</evidence>
<proteinExistence type="predicted"/>
<evidence type="ECO:0000313" key="2">
    <source>
        <dbReference type="Proteomes" id="UP000256478"/>
    </source>
</evidence>
<gene>
    <name evidence="1" type="ORF">DXX93_00880</name>
</gene>
<dbReference type="AlphaFoldDB" id="A0A3E0TL25"/>
<dbReference type="RefSeq" id="WP_116006417.1">
    <property type="nucleotide sequence ID" value="NZ_QUOU01000001.1"/>
</dbReference>
<sequence>MRSTLATLLVALFIAVTLYLQTYQLDEHQTSISRASSGMLEEVPLETVADDQVRARCAEDDAYTECGESLAKFPFPNSFSQSSNTASIALIAPEGWKLSTSLLEQLNQLETLAREGSVHAAYILAQNLTYCFYSPVDEQSYQTRVNRALDNNEDDRFLVNLNEKYEYCQGVNQTYKNQFVEYLERAAKSGNVNAMVDYGVAHTELLVKIKSETESTLNARTQVLAAQQKYLKVAAQHGNVKAIARLADDLWRQKFGHNDGVRALAYLYLVLELTTDSQIYSRYEWLEQRMIERLSLIEVEQARELTRKLKSELKTP</sequence>
<protein>
    <recommendedName>
        <fullName evidence="3">Sel1 repeat family protein</fullName>
    </recommendedName>
</protein>
<dbReference type="EMBL" id="QUOU01000001">
    <property type="protein sequence ID" value="REL25254.1"/>
    <property type="molecule type" value="Genomic_DNA"/>
</dbReference>
<comment type="caution">
    <text evidence="1">The sequence shown here is derived from an EMBL/GenBank/DDBJ whole genome shotgun (WGS) entry which is preliminary data.</text>
</comment>